<dbReference type="AlphaFoldDB" id="A0A915LIM0"/>
<reference evidence="3" key="1">
    <citation type="submission" date="2022-11" db="UniProtKB">
        <authorList>
            <consortium name="WormBaseParasite"/>
        </authorList>
    </citation>
    <scope>IDENTIFICATION</scope>
</reference>
<keyword evidence="1" id="KW-0732">Signal</keyword>
<protein>
    <submittedName>
        <fullName evidence="3">Uncharacterized protein</fullName>
    </submittedName>
</protein>
<feature type="chain" id="PRO_5037248768" evidence="1">
    <location>
        <begin position="17"/>
        <end position="153"/>
    </location>
</feature>
<proteinExistence type="predicted"/>
<name>A0A915LIM0_MELJA</name>
<feature type="signal peptide" evidence="1">
    <location>
        <begin position="1"/>
        <end position="16"/>
    </location>
</feature>
<evidence type="ECO:0000313" key="2">
    <source>
        <dbReference type="Proteomes" id="UP000887561"/>
    </source>
</evidence>
<evidence type="ECO:0000256" key="1">
    <source>
        <dbReference type="SAM" id="SignalP"/>
    </source>
</evidence>
<organism evidence="2 3">
    <name type="scientific">Meloidogyne javanica</name>
    <name type="common">Root-knot nematode worm</name>
    <dbReference type="NCBI Taxonomy" id="6303"/>
    <lineage>
        <taxon>Eukaryota</taxon>
        <taxon>Metazoa</taxon>
        <taxon>Ecdysozoa</taxon>
        <taxon>Nematoda</taxon>
        <taxon>Chromadorea</taxon>
        <taxon>Rhabditida</taxon>
        <taxon>Tylenchina</taxon>
        <taxon>Tylenchomorpha</taxon>
        <taxon>Tylenchoidea</taxon>
        <taxon>Meloidogynidae</taxon>
        <taxon>Meloidogyninae</taxon>
        <taxon>Meloidogyne</taxon>
        <taxon>Meloidogyne incognita group</taxon>
    </lineage>
</organism>
<sequence>MFFVFLLLISLQLSYQNRTSENNENEHPTGHIIIDEVEQEEIEEARMERARGLSPEAVESNIRARYPLRPWFVSGPYGAGPSGLGQSGGVPAQSNVHYFESSVLDVNSAVENAPAGSLTPRANVLGNVNPWTIPLFRDMANENSVFDNKVHSP</sequence>
<evidence type="ECO:0000313" key="3">
    <source>
        <dbReference type="WBParaSite" id="scaffold12718_cov368.g16474"/>
    </source>
</evidence>
<dbReference type="WBParaSite" id="scaffold12718_cov368.g16474">
    <property type="protein sequence ID" value="scaffold12718_cov368.g16474"/>
    <property type="gene ID" value="scaffold12718_cov368.g16474"/>
</dbReference>
<dbReference type="Proteomes" id="UP000887561">
    <property type="component" value="Unplaced"/>
</dbReference>
<keyword evidence="2" id="KW-1185">Reference proteome</keyword>
<accession>A0A915LIM0</accession>